<reference evidence="1 2" key="1">
    <citation type="submission" date="2019-03" db="EMBL/GenBank/DDBJ databases">
        <title>Genomic Encyclopedia of Type Strains, Phase IV (KMG-V): Genome sequencing to study the core and pangenomes of soil and plant-associated prokaryotes.</title>
        <authorList>
            <person name="Whitman W."/>
        </authorList>
    </citation>
    <scope>NUCLEOTIDE SEQUENCE [LARGE SCALE GENOMIC DNA]</scope>
    <source>
        <strain evidence="1 2">23C40</strain>
    </source>
</reference>
<evidence type="ECO:0000313" key="1">
    <source>
        <dbReference type="EMBL" id="TCN33153.1"/>
    </source>
</evidence>
<proteinExistence type="predicted"/>
<accession>A0A4R2C0W5</accession>
<gene>
    <name evidence="1" type="ORF">EV184_103166</name>
</gene>
<evidence type="ECO:0000313" key="2">
    <source>
        <dbReference type="Proteomes" id="UP000295043"/>
    </source>
</evidence>
<dbReference type="EMBL" id="SLVU01000003">
    <property type="protein sequence ID" value="TCN33153.1"/>
    <property type="molecule type" value="Genomic_DNA"/>
</dbReference>
<dbReference type="AlphaFoldDB" id="A0A4R2C0W5"/>
<dbReference type="Proteomes" id="UP000295043">
    <property type="component" value="Unassembled WGS sequence"/>
</dbReference>
<name>A0A4R2C0W5_9HYPH</name>
<dbReference type="RefSeq" id="WP_132073389.1">
    <property type="nucleotide sequence ID" value="NZ_SLVU01000003.1"/>
</dbReference>
<organism evidence="1 2">
    <name type="scientific">Sinorhizobium americanum</name>
    <dbReference type="NCBI Taxonomy" id="194963"/>
    <lineage>
        <taxon>Bacteria</taxon>
        <taxon>Pseudomonadati</taxon>
        <taxon>Pseudomonadota</taxon>
        <taxon>Alphaproteobacteria</taxon>
        <taxon>Hyphomicrobiales</taxon>
        <taxon>Rhizobiaceae</taxon>
        <taxon>Sinorhizobium/Ensifer group</taxon>
        <taxon>Sinorhizobium</taxon>
    </lineage>
</organism>
<comment type="caution">
    <text evidence="1">The sequence shown here is derived from an EMBL/GenBank/DDBJ whole genome shotgun (WGS) entry which is preliminary data.</text>
</comment>
<protein>
    <submittedName>
        <fullName evidence="1">Uncharacterized protein</fullName>
    </submittedName>
</protein>
<sequence length="846" mass="93371">MKDNSATQAPFVDPIYEVQKGETITAWIVSELISKDFPGTAAPAEDRVNYRFINGFVDVGDLPCRKAFWTEMVGRAIEPESDWPAAHLNLPGSNRRVEFTGFWHVPTHIRRWLKGTFRTDVPRQLHLRLGTCGGVRIWVNGAEQVRFEPFKRNVESTSEVTLALQPGDNEILLHTEDLAERDTIWFFELELLDETPLTVVLPVPLDSDEVNRLAALVRDVRPSRDVFVDSALKLVFDAPPGTDLPLLVEVVSHGHDRAVLARAATTLGEAETRLSLPETLGIPDGYHSVRLTIGSGAGTVTRVIDAAFLGRLSPTTAAGSIAERKRAALDFSAAHGAERIGRALAMVAAGSDDRTTIDRLIALTLQSIDRREDCSDFVLVPLLWLVRAHGERLGPETVGRIRASVLGYRYWVDEPGNDVMWFWSENHVLCFHASQLLAGEFLPDTVFEASGRTGREQAALAKARLHRWFDSVEAHGLAEWNSAAYYPIDFIGLLALEHWAEPELARRARRQLDLIFEMIALHTLAGVPAGSQGRAYDKELRAGPLTELAPFAAVAFGEGWLNGGVASLPMFCCSDYVPPAHLDRLARLEPGRAIEARYAQGLDFGKLVLFKNEAAQLSTVVDHKTGRKGHQQHVMDIRLAGHPMARLWVNHPGEDDPWGTQRPSYWAGSGILPRVAQHRDLALMIFDTQDHRNGWTHAFIGRDGFDEILTEDNWMIVRSGAGFAALCATNGLTMVTKGATAGRELRSEGRLCGWVAAIGCGGISDFERFRERIHATGVTFDADRRLLSVAPPDRPALRLSHDGAFSLGGEPLTFGHEQPQPEITFDHAGPAARADRLFYFTNGPCG</sequence>